<sequence length="70" mass="8376">MRIYLDATSQELFKYFYGTPYMFQKLDDRQDKRFVRMKGSATARRRAESRDDQNSQQLHCMGSIISEMVE</sequence>
<reference evidence="3" key="1">
    <citation type="journal article" date="2010" name="Genome Res.">
        <title>Population genomic sequencing of Coccidioides fungi reveals recent hybridization and transposon control.</title>
        <authorList>
            <person name="Neafsey D.E."/>
            <person name="Barker B.M."/>
            <person name="Sharpton T.J."/>
            <person name="Stajich J.E."/>
            <person name="Park D.J."/>
            <person name="Whiston E."/>
            <person name="Hung C.-Y."/>
            <person name="McMahan C."/>
            <person name="White J."/>
            <person name="Sykes S."/>
            <person name="Heiman D."/>
            <person name="Young S."/>
            <person name="Zeng Q."/>
            <person name="Abouelleil A."/>
            <person name="Aftuck L."/>
            <person name="Bessette D."/>
            <person name="Brown A."/>
            <person name="FitzGerald M."/>
            <person name="Lui A."/>
            <person name="Macdonald J.P."/>
            <person name="Priest M."/>
            <person name="Orbach M.J."/>
            <person name="Galgiani J.N."/>
            <person name="Kirkland T.N."/>
            <person name="Cole G.T."/>
            <person name="Birren B.W."/>
            <person name="Henn M.R."/>
            <person name="Taylor J.W."/>
            <person name="Rounsley S.D."/>
        </authorList>
    </citation>
    <scope>NUCLEOTIDE SEQUENCE [LARGE SCALE GENOMIC DNA]</scope>
    <source>
        <strain evidence="3">RMSCC 757 / Silveira</strain>
    </source>
</reference>
<evidence type="ECO:0000313" key="2">
    <source>
        <dbReference type="EMBL" id="EFW18829.1"/>
    </source>
</evidence>
<dbReference type="VEuPathDB" id="FungiDB:CPSG_04375"/>
<evidence type="ECO:0000313" key="3">
    <source>
        <dbReference type="Proteomes" id="UP000002497"/>
    </source>
</evidence>
<protein>
    <submittedName>
        <fullName evidence="2">Predicted protein</fullName>
    </submittedName>
</protein>
<reference evidence="3" key="2">
    <citation type="submission" date="2010-03" db="EMBL/GenBank/DDBJ databases">
        <title>The genome sequence of Coccidioides posadasii strain Silveira.</title>
        <authorList>
            <consortium name="The Broad Institute Genome Sequencing Center for Infectious Disease"/>
            <person name="Neafsey D."/>
            <person name="Orbach M."/>
            <person name="Henn M.R."/>
            <person name="Cole G.T."/>
            <person name="Galgiani J."/>
            <person name="Gardner M.J."/>
            <person name="Kirkland T.N."/>
            <person name="Taylor J.W."/>
            <person name="Young S.K."/>
            <person name="Zeng Q."/>
            <person name="Koehrsen M."/>
            <person name="Alvarado L."/>
            <person name="Berlin A."/>
            <person name="Borenstein D."/>
            <person name="Chapman S.B."/>
            <person name="Chen Z."/>
            <person name="Engels R."/>
            <person name="Freedman E."/>
            <person name="Gellesch M."/>
            <person name="Goldberg J."/>
            <person name="Griggs A."/>
            <person name="Gujja S."/>
            <person name="Heilman E."/>
            <person name="Heiman D."/>
            <person name="Howarth C."/>
            <person name="Jen D."/>
            <person name="Larson L."/>
            <person name="Mehta T."/>
            <person name="Neiman D."/>
            <person name="Park D."/>
            <person name="Pearson M."/>
            <person name="Richards J."/>
            <person name="Roberts A."/>
            <person name="Saif S."/>
            <person name="Shea T."/>
            <person name="Shenoy N."/>
            <person name="Sisk P."/>
            <person name="Stolte C."/>
            <person name="Sykes S."/>
            <person name="Walk T."/>
            <person name="White J."/>
            <person name="Yandava C."/>
            <person name="Haas B."/>
            <person name="Nusbaum C."/>
            <person name="Birren B."/>
        </authorList>
    </citation>
    <scope>NUCLEOTIDE SEQUENCE [LARGE SCALE GENOMIC DNA]</scope>
    <source>
        <strain evidence="3">RMSCC 757 / Silveira</strain>
    </source>
</reference>
<gene>
    <name evidence="2" type="ORF">CPSG_04375</name>
</gene>
<keyword evidence="3" id="KW-1185">Reference proteome</keyword>
<evidence type="ECO:0000256" key="1">
    <source>
        <dbReference type="SAM" id="MobiDB-lite"/>
    </source>
</evidence>
<dbReference type="EMBL" id="GL636491">
    <property type="protein sequence ID" value="EFW18829.1"/>
    <property type="molecule type" value="Genomic_DNA"/>
</dbReference>
<organism evidence="3">
    <name type="scientific">Coccidioides posadasii (strain RMSCC 757 / Silveira)</name>
    <name type="common">Valley fever fungus</name>
    <dbReference type="NCBI Taxonomy" id="443226"/>
    <lineage>
        <taxon>Eukaryota</taxon>
        <taxon>Fungi</taxon>
        <taxon>Dikarya</taxon>
        <taxon>Ascomycota</taxon>
        <taxon>Pezizomycotina</taxon>
        <taxon>Eurotiomycetes</taxon>
        <taxon>Eurotiomycetidae</taxon>
        <taxon>Onygenales</taxon>
        <taxon>Onygenaceae</taxon>
        <taxon>Coccidioides</taxon>
    </lineage>
</organism>
<dbReference type="HOGENOM" id="CLU_2757605_0_0_1"/>
<proteinExistence type="predicted"/>
<dbReference type="AlphaFoldDB" id="E9D436"/>
<dbReference type="Proteomes" id="UP000002497">
    <property type="component" value="Unassembled WGS sequence"/>
</dbReference>
<accession>E9D436</accession>
<feature type="region of interest" description="Disordered" evidence="1">
    <location>
        <begin position="37"/>
        <end position="70"/>
    </location>
</feature>
<name>E9D436_COCPS</name>